<comment type="similarity">
    <text evidence="1">Belongs to the ustYa family.</text>
</comment>
<dbReference type="GO" id="GO:0043386">
    <property type="term" value="P:mycotoxin biosynthetic process"/>
    <property type="evidence" value="ECO:0007669"/>
    <property type="project" value="InterPro"/>
</dbReference>
<feature type="transmembrane region" description="Helical" evidence="3">
    <location>
        <begin position="47"/>
        <end position="64"/>
    </location>
</feature>
<evidence type="ECO:0000313" key="4">
    <source>
        <dbReference type="EMBL" id="PPJ51677.1"/>
    </source>
</evidence>
<evidence type="ECO:0000313" key="5">
    <source>
        <dbReference type="Proteomes" id="UP000237631"/>
    </source>
</evidence>
<keyword evidence="5" id="KW-1185">Reference proteome</keyword>
<dbReference type="EMBL" id="PNEN01001744">
    <property type="protein sequence ID" value="PPJ51677.1"/>
    <property type="molecule type" value="Genomic_DNA"/>
</dbReference>
<proteinExistence type="inferred from homology"/>
<dbReference type="Proteomes" id="UP000237631">
    <property type="component" value="Unassembled WGS sequence"/>
</dbReference>
<sequence length="294" mass="34215">MSTRTSSDASESTLQGQQSEEKTPFIDQEWSPTPLPLRERPSLLRRIMPYLALATANLVFLLLISKLLEQRYIHGPNVVYTPAREAIEYEDKYFVLQDGWDKKYFPMEHYDGLRTAWKDLLIPMNVLYSKNEVDRFGGASERSTILPNGTYYGSNTIYHNLHCLHYIYKSLWKDRYFPELTADEEYRLQMHSMHCLSYLKQTMECQPDLTPMIMYWPKTASMPTAQLDYPHQCVNWDKMNSWWRSRSFEPFAEGLLTHPEFGTPYGQQTGPQVGVVRLGGEETVHKHKPGDGLA</sequence>
<reference evidence="5" key="1">
    <citation type="journal article" date="2017" name="bioRxiv">
        <title>Conservation of a gene cluster reveals novel cercosporin biosynthetic mechanisms and extends production to the genus Colletotrichum.</title>
        <authorList>
            <person name="de Jonge R."/>
            <person name="Ebert M.K."/>
            <person name="Huitt-Roehl C.R."/>
            <person name="Pal P."/>
            <person name="Suttle J.C."/>
            <person name="Spanner R.E."/>
            <person name="Neubauer J.D."/>
            <person name="Jurick W.M.II."/>
            <person name="Stott K.A."/>
            <person name="Secor G.A."/>
            <person name="Thomma B.P.H.J."/>
            <person name="Van de Peer Y."/>
            <person name="Townsend C.A."/>
            <person name="Bolton M.D."/>
        </authorList>
    </citation>
    <scope>NUCLEOTIDE SEQUENCE [LARGE SCALE GENOMIC DNA]</scope>
    <source>
        <strain evidence="5">CBS538.71</strain>
    </source>
</reference>
<dbReference type="STRING" id="357750.A0A2S6BW32"/>
<dbReference type="PANTHER" id="PTHR33365">
    <property type="entry name" value="YALI0B05434P"/>
    <property type="match status" value="1"/>
</dbReference>
<feature type="region of interest" description="Disordered" evidence="2">
    <location>
        <begin position="1"/>
        <end position="33"/>
    </location>
</feature>
<evidence type="ECO:0000256" key="3">
    <source>
        <dbReference type="SAM" id="Phobius"/>
    </source>
</evidence>
<dbReference type="AlphaFoldDB" id="A0A2S6BW32"/>
<accession>A0A2S6BW32</accession>
<dbReference type="InterPro" id="IPR021765">
    <property type="entry name" value="UstYa-like"/>
</dbReference>
<comment type="caution">
    <text evidence="4">The sequence shown here is derived from an EMBL/GenBank/DDBJ whole genome shotgun (WGS) entry which is preliminary data.</text>
</comment>
<organism evidence="4 5">
    <name type="scientific">Cercospora berteroae</name>
    <dbReference type="NCBI Taxonomy" id="357750"/>
    <lineage>
        <taxon>Eukaryota</taxon>
        <taxon>Fungi</taxon>
        <taxon>Dikarya</taxon>
        <taxon>Ascomycota</taxon>
        <taxon>Pezizomycotina</taxon>
        <taxon>Dothideomycetes</taxon>
        <taxon>Dothideomycetidae</taxon>
        <taxon>Mycosphaerellales</taxon>
        <taxon>Mycosphaerellaceae</taxon>
        <taxon>Cercospora</taxon>
    </lineage>
</organism>
<dbReference type="OrthoDB" id="3631177at2759"/>
<keyword evidence="3" id="KW-0812">Transmembrane</keyword>
<protein>
    <submittedName>
        <fullName evidence="4">Uncharacterized protein</fullName>
    </submittedName>
</protein>
<dbReference type="PANTHER" id="PTHR33365:SF7">
    <property type="entry name" value="TAT PATHWAY SIGNAL SEQUENCE"/>
    <property type="match status" value="1"/>
</dbReference>
<feature type="compositionally biased region" description="Polar residues" evidence="2">
    <location>
        <begin position="1"/>
        <end position="18"/>
    </location>
</feature>
<keyword evidence="3" id="KW-1133">Transmembrane helix</keyword>
<keyword evidence="3" id="KW-0472">Membrane</keyword>
<evidence type="ECO:0000256" key="1">
    <source>
        <dbReference type="ARBA" id="ARBA00035112"/>
    </source>
</evidence>
<evidence type="ECO:0000256" key="2">
    <source>
        <dbReference type="SAM" id="MobiDB-lite"/>
    </source>
</evidence>
<dbReference type="Pfam" id="PF11807">
    <property type="entry name" value="UstYa"/>
    <property type="match status" value="1"/>
</dbReference>
<name>A0A2S6BW32_9PEZI</name>
<gene>
    <name evidence="4" type="ORF">CBER1_08775</name>
</gene>